<reference evidence="2" key="1">
    <citation type="journal article" date="2011" name="Nat. Biotechnol.">
        <title>The genomic sequence of the Chinese hamster ovary (CHO)-K1 cell line.</title>
        <authorList>
            <person name="Xu X."/>
            <person name="Nagarajan H."/>
            <person name="Lewis N.E."/>
            <person name="Pan S."/>
            <person name="Cai Z."/>
            <person name="Liu X."/>
            <person name="Chen W."/>
            <person name="Xie M."/>
            <person name="Wang W."/>
            <person name="Hammond S."/>
            <person name="Andersen M.R."/>
            <person name="Neff N."/>
            <person name="Passarelli B."/>
            <person name="Koh W."/>
            <person name="Fan H.C."/>
            <person name="Wang J."/>
            <person name="Gui Y."/>
            <person name="Lee K.H."/>
            <person name="Betenbaugh M.J."/>
            <person name="Quake S.R."/>
            <person name="Famili I."/>
            <person name="Palsson B.O."/>
            <person name="Wang J."/>
        </authorList>
    </citation>
    <scope>NUCLEOTIDE SEQUENCE [LARGE SCALE GENOMIC DNA]</scope>
    <source>
        <strain evidence="2">CHO K1 cell line</strain>
    </source>
</reference>
<name>G3GXR4_CRIGR</name>
<dbReference type="AlphaFoldDB" id="G3GXR4"/>
<dbReference type="EMBL" id="JH000061">
    <property type="protein sequence ID" value="EGV95853.1"/>
    <property type="molecule type" value="Genomic_DNA"/>
</dbReference>
<dbReference type="InParanoid" id="G3GXR4"/>
<organism evidence="1 2">
    <name type="scientific">Cricetulus griseus</name>
    <name type="common">Chinese hamster</name>
    <name type="synonym">Cricetulus barabensis griseus</name>
    <dbReference type="NCBI Taxonomy" id="10029"/>
    <lineage>
        <taxon>Eukaryota</taxon>
        <taxon>Metazoa</taxon>
        <taxon>Chordata</taxon>
        <taxon>Craniata</taxon>
        <taxon>Vertebrata</taxon>
        <taxon>Euteleostomi</taxon>
        <taxon>Mammalia</taxon>
        <taxon>Eutheria</taxon>
        <taxon>Euarchontoglires</taxon>
        <taxon>Glires</taxon>
        <taxon>Rodentia</taxon>
        <taxon>Myomorpha</taxon>
        <taxon>Muroidea</taxon>
        <taxon>Cricetidae</taxon>
        <taxon>Cricetinae</taxon>
        <taxon>Cricetulus</taxon>
    </lineage>
</organism>
<evidence type="ECO:0000313" key="2">
    <source>
        <dbReference type="Proteomes" id="UP000001075"/>
    </source>
</evidence>
<sequence length="72" mass="7961">MLGMPNYSIRKNPGKSVILVGTLGPDCWEWGCEPQMLQVSLTQSHVAAETRALPGLWPTLTARDRSLLLNKL</sequence>
<proteinExistence type="predicted"/>
<accession>G3GXR4</accession>
<evidence type="ECO:0000313" key="1">
    <source>
        <dbReference type="EMBL" id="EGV95853.1"/>
    </source>
</evidence>
<gene>
    <name evidence="1" type="ORF">I79_002556</name>
</gene>
<dbReference type="Proteomes" id="UP000001075">
    <property type="component" value="Unassembled WGS sequence"/>
</dbReference>
<protein>
    <submittedName>
        <fullName evidence="1">Uncharacterized protein</fullName>
    </submittedName>
</protein>